<sequence length="174" mass="20641">MKRLVLMHGAPGSGKSTFIRELGLEYLSISPDNLRLLFSEPKEEVVDNRIRLQINQDNNKKVWNLAFQLLEERLQNGSDTFFDACNFTQDYIYRYKKMADLYGFQIIALDFSSLPLDTLLKHNKKRLYFHDGLRYVPERVIRDIYQKMEPIPKGIFTIDATQPDARDRFTELWW</sequence>
<evidence type="ECO:0000313" key="2">
    <source>
        <dbReference type="Proteomes" id="UP000283442"/>
    </source>
</evidence>
<dbReference type="Pfam" id="PF13671">
    <property type="entry name" value="AAA_33"/>
    <property type="match status" value="1"/>
</dbReference>
<dbReference type="SUPFAM" id="SSF52540">
    <property type="entry name" value="P-loop containing nucleoside triphosphate hydrolases"/>
    <property type="match status" value="1"/>
</dbReference>
<dbReference type="RefSeq" id="WP_118176093.1">
    <property type="nucleotide sequence ID" value="NZ_JAQEAO010000001.1"/>
</dbReference>
<dbReference type="AlphaFoldDB" id="A0A414NWE8"/>
<dbReference type="EMBL" id="QRHE01000006">
    <property type="protein sequence ID" value="RHF51463.1"/>
    <property type="molecule type" value="Genomic_DNA"/>
</dbReference>
<dbReference type="Proteomes" id="UP000283442">
    <property type="component" value="Unassembled WGS sequence"/>
</dbReference>
<dbReference type="PIRSF" id="PIRSF037081">
    <property type="entry name" value="P-loop_All4644_prd"/>
    <property type="match status" value="1"/>
</dbReference>
<dbReference type="OrthoDB" id="9805698at2"/>
<accession>A0A414NWE8</accession>
<dbReference type="InterPro" id="IPR017101">
    <property type="entry name" value="P-loop_ATP/GTP-bd_All4644_prd"/>
</dbReference>
<evidence type="ECO:0000313" key="1">
    <source>
        <dbReference type="EMBL" id="RHF51463.1"/>
    </source>
</evidence>
<name>A0A414NWE8_9FIRM</name>
<gene>
    <name evidence="1" type="ORF">DW674_06775</name>
</gene>
<reference evidence="1 2" key="1">
    <citation type="submission" date="2018-08" db="EMBL/GenBank/DDBJ databases">
        <title>A genome reference for cultivated species of the human gut microbiota.</title>
        <authorList>
            <person name="Zou Y."/>
            <person name="Xue W."/>
            <person name="Luo G."/>
        </authorList>
    </citation>
    <scope>NUCLEOTIDE SEQUENCE [LARGE SCALE GENOMIC DNA]</scope>
    <source>
        <strain evidence="1 2">AM25-21AC</strain>
    </source>
</reference>
<protein>
    <submittedName>
        <fullName evidence="1">Uncharacterized protein</fullName>
    </submittedName>
</protein>
<comment type="caution">
    <text evidence="1">The sequence shown here is derived from an EMBL/GenBank/DDBJ whole genome shotgun (WGS) entry which is preliminary data.</text>
</comment>
<proteinExistence type="predicted"/>
<dbReference type="InterPro" id="IPR027417">
    <property type="entry name" value="P-loop_NTPase"/>
</dbReference>
<dbReference type="Gene3D" id="3.40.50.300">
    <property type="entry name" value="P-loop containing nucleotide triphosphate hydrolases"/>
    <property type="match status" value="1"/>
</dbReference>
<organism evidence="1 2">
    <name type="scientific">Mitsuokella multacida</name>
    <dbReference type="NCBI Taxonomy" id="52226"/>
    <lineage>
        <taxon>Bacteria</taxon>
        <taxon>Bacillati</taxon>
        <taxon>Bacillota</taxon>
        <taxon>Negativicutes</taxon>
        <taxon>Selenomonadales</taxon>
        <taxon>Selenomonadaceae</taxon>
        <taxon>Mitsuokella</taxon>
    </lineage>
</organism>